<dbReference type="FunFam" id="3.30.70.20:FF:000003">
    <property type="entry name" value="Dimethyl sulfoxide reductase subunit B"/>
    <property type="match status" value="1"/>
</dbReference>
<evidence type="ECO:0000256" key="1">
    <source>
        <dbReference type="ARBA" id="ARBA00001966"/>
    </source>
</evidence>
<keyword evidence="9" id="KW-0411">Iron-sulfur</keyword>
<dbReference type="NCBIfam" id="TIGR02951">
    <property type="entry name" value="DMSO_dmsB"/>
    <property type="match status" value="1"/>
</dbReference>
<proteinExistence type="predicted"/>
<dbReference type="AlphaFoldDB" id="A0ABD7URA8"/>
<comment type="caution">
    <text evidence="11">The sequence shown here is derived from an EMBL/GenBank/DDBJ whole genome shotgun (WGS) entry which is preliminary data.</text>
</comment>
<accession>A0ABD7URA8</accession>
<dbReference type="InterPro" id="IPR050954">
    <property type="entry name" value="ET_IronSulfur_Cluster-Binding"/>
</dbReference>
<evidence type="ECO:0000256" key="8">
    <source>
        <dbReference type="ARBA" id="ARBA00023004"/>
    </source>
</evidence>
<keyword evidence="6" id="KW-0677">Repeat</keyword>
<dbReference type="InterPro" id="IPR014297">
    <property type="entry name" value="DMSO_DmsB"/>
</dbReference>
<gene>
    <name evidence="11" type="primary">dmsB_3</name>
    <name evidence="11" type="ORF">BANRA_05059</name>
</gene>
<protein>
    <submittedName>
        <fullName evidence="11">Anaerobic dimethyl sulfoxide reductase chain B</fullName>
    </submittedName>
</protein>
<evidence type="ECO:0000256" key="2">
    <source>
        <dbReference type="ARBA" id="ARBA00003584"/>
    </source>
</evidence>
<evidence type="ECO:0000313" key="11">
    <source>
        <dbReference type="EMBL" id="VCV80985.1"/>
    </source>
</evidence>
<evidence type="ECO:0000256" key="4">
    <source>
        <dbReference type="ARBA" id="ARBA00022485"/>
    </source>
</evidence>
<feature type="domain" description="4Fe-4S ferredoxin-type" evidence="10">
    <location>
        <begin position="56"/>
        <end position="88"/>
    </location>
</feature>
<dbReference type="Gene3D" id="3.30.70.20">
    <property type="match status" value="2"/>
</dbReference>
<name>A0ABD7URA8_KLEPN</name>
<keyword evidence="3" id="KW-0813">Transport</keyword>
<dbReference type="InterPro" id="IPR017900">
    <property type="entry name" value="4Fe4S_Fe_S_CS"/>
</dbReference>
<dbReference type="PANTHER" id="PTHR43177:SF5">
    <property type="entry name" value="ANAEROBIC DIMETHYL SULFOXIDE REDUCTASE CHAIN B-RELATED"/>
    <property type="match status" value="1"/>
</dbReference>
<dbReference type="GO" id="GO:0051539">
    <property type="term" value="F:4 iron, 4 sulfur cluster binding"/>
    <property type="evidence" value="ECO:0007669"/>
    <property type="project" value="UniProtKB-KW"/>
</dbReference>
<dbReference type="Proteomes" id="UP000269921">
    <property type="component" value="Unassembled WGS sequence"/>
</dbReference>
<keyword evidence="8" id="KW-0408">Iron</keyword>
<dbReference type="PROSITE" id="PS00198">
    <property type="entry name" value="4FE4S_FER_1"/>
    <property type="match status" value="1"/>
</dbReference>
<dbReference type="SUPFAM" id="SSF54862">
    <property type="entry name" value="4Fe-4S ferredoxins"/>
    <property type="match status" value="1"/>
</dbReference>
<comment type="cofactor">
    <cofactor evidence="1">
        <name>[4Fe-4S] cluster</name>
        <dbReference type="ChEBI" id="CHEBI:49883"/>
    </cofactor>
</comment>
<organism evidence="11 12">
    <name type="scientific">Klebsiella pneumoniae</name>
    <dbReference type="NCBI Taxonomy" id="573"/>
    <lineage>
        <taxon>Bacteria</taxon>
        <taxon>Pseudomonadati</taxon>
        <taxon>Pseudomonadota</taxon>
        <taxon>Gammaproteobacteria</taxon>
        <taxon>Enterobacterales</taxon>
        <taxon>Enterobacteriaceae</taxon>
        <taxon>Klebsiella/Raoultella group</taxon>
        <taxon>Klebsiella</taxon>
        <taxon>Klebsiella pneumoniae complex</taxon>
    </lineage>
</organism>
<evidence type="ECO:0000256" key="3">
    <source>
        <dbReference type="ARBA" id="ARBA00022448"/>
    </source>
</evidence>
<dbReference type="GO" id="GO:0016491">
    <property type="term" value="F:oxidoreductase activity"/>
    <property type="evidence" value="ECO:0007669"/>
    <property type="project" value="UniProtKB-ARBA"/>
</dbReference>
<dbReference type="CDD" id="cd16371">
    <property type="entry name" value="DMSOR_beta_like"/>
    <property type="match status" value="1"/>
</dbReference>
<evidence type="ECO:0000256" key="9">
    <source>
        <dbReference type="ARBA" id="ARBA00023014"/>
    </source>
</evidence>
<evidence type="ECO:0000256" key="7">
    <source>
        <dbReference type="ARBA" id="ARBA00022982"/>
    </source>
</evidence>
<keyword evidence="7" id="KW-0249">Electron transport</keyword>
<comment type="function">
    <text evidence="2">Electron transfer subunit of the terminal reductase during anaerobic growth on various sulfoxide and N-oxide compounds.</text>
</comment>
<dbReference type="Pfam" id="PF13247">
    <property type="entry name" value="Fer4_11"/>
    <property type="match status" value="1"/>
</dbReference>
<dbReference type="PANTHER" id="PTHR43177">
    <property type="entry name" value="PROTEIN NRFC"/>
    <property type="match status" value="1"/>
</dbReference>
<keyword evidence="4" id="KW-0004">4Fe-4S</keyword>
<evidence type="ECO:0000313" key="12">
    <source>
        <dbReference type="Proteomes" id="UP000269921"/>
    </source>
</evidence>
<dbReference type="GO" id="GO:0045333">
    <property type="term" value="P:cellular respiration"/>
    <property type="evidence" value="ECO:0007669"/>
    <property type="project" value="UniProtKB-ARBA"/>
</dbReference>
<evidence type="ECO:0000256" key="5">
    <source>
        <dbReference type="ARBA" id="ARBA00022723"/>
    </source>
</evidence>
<sequence>MTTQYGFLLIPPVAPVAKPANWPKDYKNLTPEVSFRRIYEYAGGDWQEDNGVWQQNVFAYYLSIACNHCEDPACTKVCPSGAMHKREDGFVVVNEEVCIGCRYCHMACPYGAPQYNADKGHMTKCDGCHERVAEGKKPICVESCPLRALDFGPIAELRAKHGQLAAVAPLPSAHFTRPSIVIKPNANARPCGDTTGYLANPKEV</sequence>
<dbReference type="EMBL" id="UWVH01000001">
    <property type="protein sequence ID" value="VCV80985.1"/>
    <property type="molecule type" value="Genomic_DNA"/>
</dbReference>
<evidence type="ECO:0000256" key="6">
    <source>
        <dbReference type="ARBA" id="ARBA00022737"/>
    </source>
</evidence>
<dbReference type="GO" id="GO:0046872">
    <property type="term" value="F:metal ion binding"/>
    <property type="evidence" value="ECO:0007669"/>
    <property type="project" value="UniProtKB-KW"/>
</dbReference>
<dbReference type="PROSITE" id="PS51379">
    <property type="entry name" value="4FE4S_FER_2"/>
    <property type="match status" value="2"/>
</dbReference>
<evidence type="ECO:0000259" key="10">
    <source>
        <dbReference type="PROSITE" id="PS51379"/>
    </source>
</evidence>
<reference evidence="11 12" key="1">
    <citation type="submission" date="2018-10" db="EMBL/GenBank/DDBJ databases">
        <authorList>
            <person name="Noll B N."/>
        </authorList>
    </citation>
    <scope>NUCLEOTIDE SEQUENCE [LARGE SCALE GENOMIC DNA]</scope>
    <source>
        <strain evidence="11">Kpneu006</strain>
    </source>
</reference>
<dbReference type="InterPro" id="IPR017896">
    <property type="entry name" value="4Fe4S_Fe-S-bd"/>
</dbReference>
<keyword evidence="5" id="KW-0479">Metal-binding</keyword>
<feature type="domain" description="4Fe-4S ferredoxin-type" evidence="10">
    <location>
        <begin position="89"/>
        <end position="118"/>
    </location>
</feature>